<keyword evidence="2" id="KW-1185">Reference proteome</keyword>
<proteinExistence type="predicted"/>
<evidence type="ECO:0000313" key="2">
    <source>
        <dbReference type="Proteomes" id="UP000199187"/>
    </source>
</evidence>
<name>A0A1I7ECD1_9ENTR</name>
<accession>A0A1I7ECD1</accession>
<evidence type="ECO:0000313" key="1">
    <source>
        <dbReference type="EMBL" id="SFU21532.1"/>
    </source>
</evidence>
<sequence length="36" mass="4005">MSDTQLALGVKNIQDWARKGLESGMFKIDPNTGRLL</sequence>
<dbReference type="EMBL" id="FPAU01000020">
    <property type="protein sequence ID" value="SFU21532.1"/>
    <property type="molecule type" value="Genomic_DNA"/>
</dbReference>
<dbReference type="AlphaFoldDB" id="A0A1I7ECD1"/>
<reference evidence="2" key="1">
    <citation type="submission" date="2016-10" db="EMBL/GenBank/DDBJ databases">
        <authorList>
            <person name="Varghese N."/>
            <person name="Submissions S."/>
        </authorList>
    </citation>
    <scope>NUCLEOTIDE SEQUENCE [LARGE SCALE GENOMIC DNA]</scope>
    <source>
        <strain evidence="2">Ah-143</strain>
    </source>
</reference>
<organism evidence="1 2">
    <name type="scientific">Kosakonia arachidis</name>
    <dbReference type="NCBI Taxonomy" id="551989"/>
    <lineage>
        <taxon>Bacteria</taxon>
        <taxon>Pseudomonadati</taxon>
        <taxon>Pseudomonadota</taxon>
        <taxon>Gammaproteobacteria</taxon>
        <taxon>Enterobacterales</taxon>
        <taxon>Enterobacteriaceae</taxon>
        <taxon>Kosakonia</taxon>
    </lineage>
</organism>
<gene>
    <name evidence="1" type="ORF">SAMN05192562_1205</name>
</gene>
<dbReference type="Proteomes" id="UP000199187">
    <property type="component" value="Unassembled WGS sequence"/>
</dbReference>
<protein>
    <submittedName>
        <fullName evidence="1">Uncharacterized protein</fullName>
    </submittedName>
</protein>